<feature type="compositionally biased region" description="Polar residues" evidence="5">
    <location>
        <begin position="541"/>
        <end position="552"/>
    </location>
</feature>
<comment type="subcellular location">
    <subcellularLocation>
        <location evidence="1">Nucleus</location>
    </subcellularLocation>
</comment>
<feature type="region of interest" description="Disordered" evidence="5">
    <location>
        <begin position="23"/>
        <end position="243"/>
    </location>
</feature>
<feature type="compositionally biased region" description="Basic and acidic residues" evidence="5">
    <location>
        <begin position="39"/>
        <end position="48"/>
    </location>
</feature>
<dbReference type="PANTHER" id="PTHR15272:SF0">
    <property type="entry name" value="CHROMATIN ASSEMBLY FACTOR 1 SUBUNIT A"/>
    <property type="match status" value="1"/>
</dbReference>
<dbReference type="Pfam" id="PF21796">
    <property type="entry name" value="Cac1_C"/>
    <property type="match status" value="1"/>
</dbReference>
<organism evidence="8 9">
    <name type="scientific">[Candida] anglica</name>
    <dbReference type="NCBI Taxonomy" id="148631"/>
    <lineage>
        <taxon>Eukaryota</taxon>
        <taxon>Fungi</taxon>
        <taxon>Dikarya</taxon>
        <taxon>Ascomycota</taxon>
        <taxon>Saccharomycotina</taxon>
        <taxon>Pichiomycetes</taxon>
        <taxon>Debaryomycetaceae</taxon>
        <taxon>Kurtzmaniella</taxon>
    </lineage>
</organism>
<evidence type="ECO:0000256" key="3">
    <source>
        <dbReference type="ARBA" id="ARBA00023204"/>
    </source>
</evidence>
<feature type="compositionally biased region" description="Polar residues" evidence="5">
    <location>
        <begin position="23"/>
        <end position="34"/>
    </location>
</feature>
<keyword evidence="2" id="KW-0227">DNA damage</keyword>
<proteinExistence type="predicted"/>
<feature type="compositionally biased region" description="Polar residues" evidence="5">
    <location>
        <begin position="561"/>
        <end position="580"/>
    </location>
</feature>
<accession>A0ABP0EEY8</accession>
<feature type="domain" description="Chromatin assembly factor 1 subunit A dimerization" evidence="6">
    <location>
        <begin position="372"/>
        <end position="450"/>
    </location>
</feature>
<gene>
    <name evidence="8" type="primary">RLF2</name>
    <name evidence="8" type="ORF">CAAN4_D12046</name>
</gene>
<evidence type="ECO:0000259" key="7">
    <source>
        <dbReference type="Pfam" id="PF21796"/>
    </source>
</evidence>
<evidence type="ECO:0000259" key="6">
    <source>
        <dbReference type="Pfam" id="PF12253"/>
    </source>
</evidence>
<dbReference type="PANTHER" id="PTHR15272">
    <property type="entry name" value="CHROMATIN ASSEMBLY FACTOR 1 SUBUNIT A CAF-1 SUBUNIT A"/>
    <property type="match status" value="1"/>
</dbReference>
<dbReference type="InterPro" id="IPR048800">
    <property type="entry name" value="Cac1-like_C"/>
</dbReference>
<feature type="region of interest" description="Disordered" evidence="5">
    <location>
        <begin position="418"/>
        <end position="456"/>
    </location>
</feature>
<feature type="compositionally biased region" description="Basic and acidic residues" evidence="5">
    <location>
        <begin position="115"/>
        <end position="243"/>
    </location>
</feature>
<name>A0ABP0EEY8_9ASCO</name>
<feature type="domain" description="Chromatin assembly factor 1 subunit Cac1-like C-terminal" evidence="7">
    <location>
        <begin position="603"/>
        <end position="656"/>
    </location>
</feature>
<feature type="compositionally biased region" description="Polar residues" evidence="5">
    <location>
        <begin position="60"/>
        <end position="77"/>
    </location>
</feature>
<evidence type="ECO:0000256" key="5">
    <source>
        <dbReference type="SAM" id="MobiDB-lite"/>
    </source>
</evidence>
<feature type="compositionally biased region" description="Basic and acidic residues" evidence="5">
    <location>
        <begin position="83"/>
        <end position="98"/>
    </location>
</feature>
<dbReference type="InterPro" id="IPR022043">
    <property type="entry name" value="CAF1A_DD"/>
</dbReference>
<dbReference type="EMBL" id="OZ004256">
    <property type="protein sequence ID" value="CAK7905009.1"/>
    <property type="molecule type" value="Genomic_DNA"/>
</dbReference>
<evidence type="ECO:0000313" key="8">
    <source>
        <dbReference type="EMBL" id="CAK7905009.1"/>
    </source>
</evidence>
<dbReference type="Pfam" id="PF12253">
    <property type="entry name" value="CAF1A_dimeriz"/>
    <property type="match status" value="1"/>
</dbReference>
<reference evidence="8 9" key="1">
    <citation type="submission" date="2024-01" db="EMBL/GenBank/DDBJ databases">
        <authorList>
            <consortium name="Genoscope - CEA"/>
            <person name="William W."/>
        </authorList>
    </citation>
    <scope>NUCLEOTIDE SEQUENCE [LARGE SCALE GENOMIC DNA]</scope>
    <source>
        <strain evidence="8 9">29B2s-10</strain>
    </source>
</reference>
<evidence type="ECO:0000256" key="2">
    <source>
        <dbReference type="ARBA" id="ARBA00022763"/>
    </source>
</evidence>
<feature type="region of interest" description="Disordered" evidence="5">
    <location>
        <begin position="509"/>
        <end position="580"/>
    </location>
</feature>
<evidence type="ECO:0000313" key="9">
    <source>
        <dbReference type="Proteomes" id="UP001497600"/>
    </source>
</evidence>
<keyword evidence="4" id="KW-0539">Nucleus</keyword>
<evidence type="ECO:0000256" key="4">
    <source>
        <dbReference type="ARBA" id="ARBA00023242"/>
    </source>
</evidence>
<evidence type="ECO:0000256" key="1">
    <source>
        <dbReference type="ARBA" id="ARBA00004123"/>
    </source>
</evidence>
<protein>
    <submittedName>
        <fullName evidence="8">Chromatin assembly factor 1 subunit p90</fullName>
    </submittedName>
</protein>
<feature type="compositionally biased region" description="Low complexity" evidence="5">
    <location>
        <begin position="517"/>
        <end position="540"/>
    </location>
</feature>
<keyword evidence="9" id="KW-1185">Reference proteome</keyword>
<dbReference type="Proteomes" id="UP001497600">
    <property type="component" value="Chromosome D"/>
</dbReference>
<sequence length="669" mass="76975">METPVNGLEIMTQQLLPESNQLAFITPNGTPRTNDNIDDDKKRSHVDNDEIPTSKRSKIDNTNTLVNSVSENINTPTPEIEENVTKKDNSTTQQEKDASTTPITPLLSSPPPQVEGEKPLTKKQLEKIERQKQREIEKQERDLKKEQERIQKEEDKRVREEERKQRLAEKEAEKELRRKKLEEEKLERDRKKEEERLKKLAEREEKEKQRLEKKIRLEEEKRKHEEEKRKSEEAKKKAEEAKQKSQKKISSFFTVNNNKTCAKKLESDTYDRVFLPFFQKTNVSLSNGFKLSNEKLTKSVLEFDNLFKMDGKNSNLINDFQSTMKSYSMKKSKSINITDVHVSPEEIVNALNSSSSTEEHIQKMVQNISPVKYLQFYENSKPPYIGTWCSNEHIKVRIPCTDPFNTTISGMDYEYDSDFEWNEDSGEEGEGEDIDNEDDDEEEEEIADESEFEDFVDSNDVQKRKKKFIGPLVSISLWNDGTDDEFFSSMKYEPIRSTVEFPIDPYGDYSKSKSRIVSTNTTSDKVSTNTSTNTSNVASTDENCNDSSTPSLTDKPEKTDTTATSDTSGLPTKKTVSTDSTGSIAAPKVLIPHKPKITETNILIELIKFVEENNDFTIGTLVDIAQKKFKSFTKSIIKNTIQDISSYNKKSGNWEINKDLKENLTKQQV</sequence>
<keyword evidence="3" id="KW-0234">DNA repair</keyword>